<keyword evidence="3" id="KW-1185">Reference proteome</keyword>
<protein>
    <submittedName>
        <fullName evidence="2">Sugar kinase of the NBD/HSP70 family, may contain an N-terminal HTH domain</fullName>
    </submittedName>
</protein>
<organism evidence="2 3">
    <name type="scientific">[Bacillus] enclensis</name>
    <dbReference type="NCBI Taxonomy" id="1402860"/>
    <lineage>
        <taxon>Bacteria</taxon>
        <taxon>Bacillati</taxon>
        <taxon>Bacillota</taxon>
        <taxon>Bacilli</taxon>
        <taxon>Bacillales</taxon>
        <taxon>Bacillaceae</taxon>
        <taxon>Rossellomorea</taxon>
    </lineage>
</organism>
<keyword evidence="2" id="KW-0808">Transferase</keyword>
<dbReference type="PANTHER" id="PTHR18964:SF165">
    <property type="entry name" value="BETA-GLUCOSIDE KINASE"/>
    <property type="match status" value="1"/>
</dbReference>
<evidence type="ECO:0000256" key="1">
    <source>
        <dbReference type="ARBA" id="ARBA00006479"/>
    </source>
</evidence>
<dbReference type="InterPro" id="IPR043129">
    <property type="entry name" value="ATPase_NBD"/>
</dbReference>
<gene>
    <name evidence="2" type="ORF">GA0061094_3224</name>
</gene>
<dbReference type="Proteomes" id="UP000181997">
    <property type="component" value="Unassembled WGS sequence"/>
</dbReference>
<evidence type="ECO:0000313" key="3">
    <source>
        <dbReference type="Proteomes" id="UP000181997"/>
    </source>
</evidence>
<dbReference type="Pfam" id="PF00480">
    <property type="entry name" value="ROK"/>
    <property type="match status" value="1"/>
</dbReference>
<comment type="similarity">
    <text evidence="1">Belongs to the ROK (NagC/XylR) family.</text>
</comment>
<dbReference type="RefSeq" id="WP_058299235.1">
    <property type="nucleotide sequence ID" value="NZ_FMAU01000004.1"/>
</dbReference>
<accession>A0A0V8HFR8</accession>
<dbReference type="CDD" id="cd24068">
    <property type="entry name" value="ASKHA_NBD_ROK_FnNanK-like"/>
    <property type="match status" value="1"/>
</dbReference>
<keyword evidence="2" id="KW-0418">Kinase</keyword>
<dbReference type="GO" id="GO:0016301">
    <property type="term" value="F:kinase activity"/>
    <property type="evidence" value="ECO:0007669"/>
    <property type="project" value="UniProtKB-KW"/>
</dbReference>
<dbReference type="Gene3D" id="3.30.420.40">
    <property type="match status" value="2"/>
</dbReference>
<evidence type="ECO:0000313" key="2">
    <source>
        <dbReference type="EMBL" id="SCC22451.1"/>
    </source>
</evidence>
<dbReference type="PANTHER" id="PTHR18964">
    <property type="entry name" value="ROK (REPRESSOR, ORF, KINASE) FAMILY"/>
    <property type="match status" value="1"/>
</dbReference>
<dbReference type="OrthoDB" id="9795247at2"/>
<reference evidence="3" key="1">
    <citation type="submission" date="2016-08" db="EMBL/GenBank/DDBJ databases">
        <authorList>
            <person name="Varghese N."/>
            <person name="Submissions Spin"/>
        </authorList>
    </citation>
    <scope>NUCLEOTIDE SEQUENCE [LARGE SCALE GENOMIC DNA]</scope>
    <source>
        <strain evidence="3">SGD-1123</strain>
    </source>
</reference>
<dbReference type="SUPFAM" id="SSF53067">
    <property type="entry name" value="Actin-like ATPase domain"/>
    <property type="match status" value="1"/>
</dbReference>
<sequence length="290" mass="31910">MKQYIAFDIGGTHIKYGIVNEDGSVGVSFLVDTEAHLGGPAIVQKLIRLSRSLIKEYSVEGVAISTAGRVDADKGIILGASNNIPGYKGIDLKKLISEALNLRVEARNDADCAALCEHWLGNHGASSFIMLTVGTGVGGGIIINGELHSGHSFSAGEWGYMRIEGEQFEKVASFPGLIRMAKEYKSEREWTGKEVFDAYDQGNPEIKKAVAKFYKHLAVGISNLIYIFDPEKVVIGGGIALRGEVFLKEIKEEVKKYTNEDFYNRTELVLARYQNHSGMIGAVYHFMQRD</sequence>
<dbReference type="AlphaFoldDB" id="A0A0V8HFR8"/>
<proteinExistence type="inferred from homology"/>
<dbReference type="EMBL" id="FMAU01000004">
    <property type="protein sequence ID" value="SCC22451.1"/>
    <property type="molecule type" value="Genomic_DNA"/>
</dbReference>
<dbReference type="InterPro" id="IPR000600">
    <property type="entry name" value="ROK"/>
</dbReference>
<name>A0A0V8HFR8_9BACI</name>